<name>A0ABV9X9T5_9ACTN</name>
<dbReference type="RefSeq" id="WP_328661720.1">
    <property type="nucleotide sequence ID" value="NZ_BAAATN010000026.1"/>
</dbReference>
<protein>
    <recommendedName>
        <fullName evidence="2">DUF8175 domain-containing protein</fullName>
    </recommendedName>
</protein>
<dbReference type="EMBL" id="JBHSJO010000003">
    <property type="protein sequence ID" value="MFC5020497.1"/>
    <property type="molecule type" value="Genomic_DNA"/>
</dbReference>
<feature type="region of interest" description="Disordered" evidence="1">
    <location>
        <begin position="25"/>
        <end position="63"/>
    </location>
</feature>
<reference evidence="4" key="1">
    <citation type="journal article" date="2019" name="Int. J. Syst. Evol. Microbiol.">
        <title>The Global Catalogue of Microorganisms (GCM) 10K type strain sequencing project: providing services to taxonomists for standard genome sequencing and annotation.</title>
        <authorList>
            <consortium name="The Broad Institute Genomics Platform"/>
            <consortium name="The Broad Institute Genome Sequencing Center for Infectious Disease"/>
            <person name="Wu L."/>
            <person name="Ma J."/>
        </authorList>
    </citation>
    <scope>NUCLEOTIDE SEQUENCE [LARGE SCALE GENOMIC DNA]</scope>
    <source>
        <strain evidence="4">CGMCC 4.1542</strain>
    </source>
</reference>
<keyword evidence="4" id="KW-1185">Reference proteome</keyword>
<evidence type="ECO:0000259" key="2">
    <source>
        <dbReference type="Pfam" id="PF26526"/>
    </source>
</evidence>
<proteinExistence type="predicted"/>
<evidence type="ECO:0000313" key="4">
    <source>
        <dbReference type="Proteomes" id="UP001595855"/>
    </source>
</evidence>
<gene>
    <name evidence="3" type="ORF">ACFPRC_37430</name>
</gene>
<feature type="compositionally biased region" description="Basic and acidic residues" evidence="1">
    <location>
        <begin position="37"/>
        <end position="52"/>
    </location>
</feature>
<feature type="domain" description="DUF8175" evidence="2">
    <location>
        <begin position="32"/>
        <end position="219"/>
    </location>
</feature>
<dbReference type="InterPro" id="IPR058488">
    <property type="entry name" value="DUF8175"/>
</dbReference>
<organism evidence="3 4">
    <name type="scientific">Streptomyces lienomycini</name>
    <dbReference type="NCBI Taxonomy" id="284035"/>
    <lineage>
        <taxon>Bacteria</taxon>
        <taxon>Bacillati</taxon>
        <taxon>Actinomycetota</taxon>
        <taxon>Actinomycetes</taxon>
        <taxon>Kitasatosporales</taxon>
        <taxon>Streptomycetaceae</taxon>
        <taxon>Streptomyces</taxon>
    </lineage>
</organism>
<dbReference type="Pfam" id="PF26526">
    <property type="entry name" value="DUF8175"/>
    <property type="match status" value="1"/>
</dbReference>
<sequence length="223" mass="23780">MSAVFVTLTFLVGGVAALTTIEDEPAGTAADSGPDASELRSGERPRGCRTDDSGGSVPKNPPTGITWHMVGLVRVPVSAEAGPTRMDEELWWCFAHTPLGAVLAAHTITSEISEKHWRTVLDRQIVAGRGRDVFEFMREIEPDTVRGSAGESVAKAAGFSVTSYSDSAAEVELLMRTSSGYTASTFSMRWNGGDWKVLPSPNGALHSEASPVANPRGYVLWKG</sequence>
<comment type="caution">
    <text evidence="3">The sequence shown here is derived from an EMBL/GenBank/DDBJ whole genome shotgun (WGS) entry which is preliminary data.</text>
</comment>
<evidence type="ECO:0000313" key="3">
    <source>
        <dbReference type="EMBL" id="MFC5020497.1"/>
    </source>
</evidence>
<dbReference type="Proteomes" id="UP001595855">
    <property type="component" value="Unassembled WGS sequence"/>
</dbReference>
<accession>A0ABV9X9T5</accession>
<evidence type="ECO:0000256" key="1">
    <source>
        <dbReference type="SAM" id="MobiDB-lite"/>
    </source>
</evidence>